<reference evidence="6 7" key="1">
    <citation type="submission" date="2008-04" db="EMBL/GenBank/DDBJ databases">
        <title>Complete sequence of chromosome of Natranaerobius thermophilus JW/NM-WN-LF.</title>
        <authorList>
            <consortium name="US DOE Joint Genome Institute"/>
            <person name="Copeland A."/>
            <person name="Lucas S."/>
            <person name="Lapidus A."/>
            <person name="Glavina del Rio T."/>
            <person name="Dalin E."/>
            <person name="Tice H."/>
            <person name="Bruce D."/>
            <person name="Goodwin L."/>
            <person name="Pitluck S."/>
            <person name="Chertkov O."/>
            <person name="Brettin T."/>
            <person name="Detter J.C."/>
            <person name="Han C."/>
            <person name="Kuske C.R."/>
            <person name="Schmutz J."/>
            <person name="Larimer F."/>
            <person name="Land M."/>
            <person name="Hauser L."/>
            <person name="Kyrpides N."/>
            <person name="Lykidis A."/>
            <person name="Mesbah N.M."/>
            <person name="Wiegel J."/>
        </authorList>
    </citation>
    <scope>NUCLEOTIDE SEQUENCE [LARGE SCALE GENOMIC DNA]</scope>
    <source>
        <strain evidence="7">ATCC BAA-1301 / DSM 18059 / JW/NM-WN-LF</strain>
    </source>
</reference>
<name>B2A7J8_NATTJ</name>
<keyword evidence="7" id="KW-1185">Reference proteome</keyword>
<dbReference type="InParanoid" id="B2A7J8"/>
<dbReference type="CDD" id="cd03283">
    <property type="entry name" value="ABC_MutS-like"/>
    <property type="match status" value="1"/>
</dbReference>
<dbReference type="InterPro" id="IPR027417">
    <property type="entry name" value="P-loop_NTPase"/>
</dbReference>
<keyword evidence="4" id="KW-1133">Transmembrane helix</keyword>
<protein>
    <submittedName>
        <fullName evidence="6">DNA mismatch repair protein MutS domain protein</fullName>
    </submittedName>
</protein>
<evidence type="ECO:0000256" key="1">
    <source>
        <dbReference type="ARBA" id="ARBA00022741"/>
    </source>
</evidence>
<dbReference type="GO" id="GO:0030983">
    <property type="term" value="F:mismatched DNA binding"/>
    <property type="evidence" value="ECO:0007669"/>
    <property type="project" value="InterPro"/>
</dbReference>
<dbReference type="RefSeq" id="WP_012448562.1">
    <property type="nucleotide sequence ID" value="NC_010718.1"/>
</dbReference>
<dbReference type="InterPro" id="IPR036187">
    <property type="entry name" value="DNA_mismatch_repair_MutS_sf"/>
</dbReference>
<dbReference type="eggNOG" id="COG0249">
    <property type="taxonomic scope" value="Bacteria"/>
</dbReference>
<keyword evidence="4" id="KW-0472">Membrane</keyword>
<dbReference type="PANTHER" id="PTHR11361:SF99">
    <property type="entry name" value="DNA MISMATCH REPAIR PROTEIN"/>
    <property type="match status" value="1"/>
</dbReference>
<evidence type="ECO:0000256" key="4">
    <source>
        <dbReference type="SAM" id="Phobius"/>
    </source>
</evidence>
<feature type="transmembrane region" description="Helical" evidence="4">
    <location>
        <begin position="233"/>
        <end position="253"/>
    </location>
</feature>
<feature type="transmembrane region" description="Helical" evidence="4">
    <location>
        <begin position="45"/>
        <end position="62"/>
    </location>
</feature>
<keyword evidence="4" id="KW-0812">Transmembrane</keyword>
<dbReference type="GO" id="GO:0005829">
    <property type="term" value="C:cytosol"/>
    <property type="evidence" value="ECO:0007669"/>
    <property type="project" value="TreeGrafter"/>
</dbReference>
<dbReference type="Pfam" id="PF00488">
    <property type="entry name" value="MutS_V"/>
    <property type="match status" value="1"/>
</dbReference>
<dbReference type="AlphaFoldDB" id="B2A7J8"/>
<dbReference type="GO" id="GO:0140664">
    <property type="term" value="F:ATP-dependent DNA damage sensor activity"/>
    <property type="evidence" value="ECO:0007669"/>
    <property type="project" value="InterPro"/>
</dbReference>
<organism evidence="6 7">
    <name type="scientific">Natranaerobius thermophilus (strain ATCC BAA-1301 / DSM 18059 / JW/NM-WN-LF)</name>
    <dbReference type="NCBI Taxonomy" id="457570"/>
    <lineage>
        <taxon>Bacteria</taxon>
        <taxon>Bacillati</taxon>
        <taxon>Bacillota</taxon>
        <taxon>Clostridia</taxon>
        <taxon>Natranaerobiales</taxon>
        <taxon>Natranaerobiaceae</taxon>
        <taxon>Natranaerobius</taxon>
    </lineage>
</organism>
<dbReference type="Gene3D" id="3.40.50.300">
    <property type="entry name" value="P-loop containing nucleotide triphosphate hydrolases"/>
    <property type="match status" value="1"/>
</dbReference>
<keyword evidence="2" id="KW-0067">ATP-binding</keyword>
<dbReference type="PANTHER" id="PTHR11361">
    <property type="entry name" value="DNA MISMATCH REPAIR PROTEIN MUTS FAMILY MEMBER"/>
    <property type="match status" value="1"/>
</dbReference>
<dbReference type="STRING" id="457570.Nther_2141"/>
<sequence>MSANYSSVNNRSEANSIKSRYKARKEQFASESKALSNKMNLISNLRLLTVVLGIGLTGYLFYIGNYVVSFFSLIIFTTIFIFLVIRYRVLTNKRNYAWALADINERSLIRLKGSWNSFEDTGNEFLDHDHPYAEDLDIFGQNSLFQWINTTTTFSGRHKLKTMLTQPCNKIEEIQARQRSIQELAEKLHWRQHLEALGKQPEYEHRNNKELQVDPLNLISWAKTQNPFYLKTWLKVIVNLLPLITLSFIIAAIMTGVTYIFPIIMIALHILILTYDYSNRISEFSLISGFNEKLSAYKDILTAIETEQFHGSMLTKLQDTILNSKTGTNASDRLKLLDEIMEFISHRSGQFYIIFNILFLLDYRWQISLEHWKHQSGDELEQWFDILGDFEALSSLAIIPCDHPDWAQPEITAEPGLFQAEQIGHPLLTEHRVCNDIDMGSSTNSLLITGSNMSGKSTLLRTAGINLVLAYLGAPVCANTMQASLMKIYTCMRVSDNLEKNLSSFYAELLRIKHIVKSAEQIPVFYLLDEIFKGTNSRDRHTGARAVIKKLQSEGALGLVSTHDLELGALESQNTSIKNYHFREYYQNGEIYFDYILRPGLAPTTNAIYLMKMAGIDPDEEDLG</sequence>
<evidence type="ECO:0000259" key="5">
    <source>
        <dbReference type="SMART" id="SM00534"/>
    </source>
</evidence>
<dbReference type="OrthoDB" id="9802448at2"/>
<evidence type="ECO:0000256" key="3">
    <source>
        <dbReference type="ARBA" id="ARBA00023125"/>
    </source>
</evidence>
<feature type="transmembrane region" description="Helical" evidence="4">
    <location>
        <begin position="68"/>
        <end position="85"/>
    </location>
</feature>
<reference evidence="6 7" key="2">
    <citation type="journal article" date="2011" name="J. Bacteriol.">
        <title>Complete genome sequence of the anaerobic, halophilic alkalithermophile Natranaerobius thermophilus JW/NM-WN-LF.</title>
        <authorList>
            <person name="Zhao B."/>
            <person name="Mesbah N.M."/>
            <person name="Dalin E."/>
            <person name="Goodwin L."/>
            <person name="Nolan M."/>
            <person name="Pitluck S."/>
            <person name="Chertkov O."/>
            <person name="Brettin T.S."/>
            <person name="Han J."/>
            <person name="Larimer F.W."/>
            <person name="Land M.L."/>
            <person name="Hauser L."/>
            <person name="Kyrpides N."/>
            <person name="Wiegel J."/>
        </authorList>
    </citation>
    <scope>NUCLEOTIDE SEQUENCE [LARGE SCALE GENOMIC DNA]</scope>
    <source>
        <strain evidence="7">ATCC BAA-1301 / DSM 18059 / JW/NM-WN-LF</strain>
    </source>
</reference>
<dbReference type="HOGENOM" id="CLU_030717_0_0_9"/>
<dbReference type="KEGG" id="nth:Nther_2141"/>
<dbReference type="InterPro" id="IPR000432">
    <property type="entry name" value="DNA_mismatch_repair_MutS_C"/>
</dbReference>
<dbReference type="InterPro" id="IPR045076">
    <property type="entry name" value="MutS"/>
</dbReference>
<evidence type="ECO:0000256" key="2">
    <source>
        <dbReference type="ARBA" id="ARBA00022840"/>
    </source>
</evidence>
<dbReference type="InterPro" id="IPR007696">
    <property type="entry name" value="DNA_mismatch_repair_MutS_core"/>
</dbReference>
<evidence type="ECO:0000313" key="6">
    <source>
        <dbReference type="EMBL" id="ACB85707.1"/>
    </source>
</evidence>
<gene>
    <name evidence="6" type="ordered locus">Nther_2141</name>
</gene>
<dbReference type="GO" id="GO:0005524">
    <property type="term" value="F:ATP binding"/>
    <property type="evidence" value="ECO:0007669"/>
    <property type="project" value="UniProtKB-KW"/>
</dbReference>
<keyword evidence="1" id="KW-0547">Nucleotide-binding</keyword>
<accession>B2A7J8</accession>
<dbReference type="SUPFAM" id="SSF48334">
    <property type="entry name" value="DNA repair protein MutS, domain III"/>
    <property type="match status" value="1"/>
</dbReference>
<dbReference type="GO" id="GO:0006298">
    <property type="term" value="P:mismatch repair"/>
    <property type="evidence" value="ECO:0007669"/>
    <property type="project" value="InterPro"/>
</dbReference>
<dbReference type="Gene3D" id="1.10.1420.10">
    <property type="match status" value="1"/>
</dbReference>
<feature type="domain" description="DNA mismatch repair proteins mutS family" evidence="5">
    <location>
        <begin position="443"/>
        <end position="624"/>
    </location>
</feature>
<evidence type="ECO:0000313" key="7">
    <source>
        <dbReference type="Proteomes" id="UP000001683"/>
    </source>
</evidence>
<dbReference type="Pfam" id="PF05192">
    <property type="entry name" value="MutS_III"/>
    <property type="match status" value="1"/>
</dbReference>
<dbReference type="SMART" id="SM00534">
    <property type="entry name" value="MUTSac"/>
    <property type="match status" value="1"/>
</dbReference>
<dbReference type="Proteomes" id="UP000001683">
    <property type="component" value="Chromosome"/>
</dbReference>
<proteinExistence type="predicted"/>
<keyword evidence="3" id="KW-0238">DNA-binding</keyword>
<dbReference type="EMBL" id="CP001034">
    <property type="protein sequence ID" value="ACB85707.1"/>
    <property type="molecule type" value="Genomic_DNA"/>
</dbReference>
<dbReference type="SUPFAM" id="SSF52540">
    <property type="entry name" value="P-loop containing nucleoside triphosphate hydrolases"/>
    <property type="match status" value="1"/>
</dbReference>